<reference evidence="2 3" key="1">
    <citation type="submission" date="2020-04" db="EMBL/GenBank/DDBJ databases">
        <title>Characterization and engineering of Streptomyces griseofuscus DSM40191 as a potential heterologous host for expression of BGCs.</title>
        <authorList>
            <person name="Gren T."/>
            <person name="Whitford C.M."/>
            <person name="Mohite O.S."/>
            <person name="Joergensen T.S."/>
            <person name="Nielsen J.B."/>
            <person name="Lee S.Y."/>
            <person name="Weber T."/>
        </authorList>
    </citation>
    <scope>NUCLEOTIDE SEQUENCE [LARGE SCALE GENOMIC DNA]</scope>
    <source>
        <strain evidence="2 3">DSM 40191</strain>
    </source>
</reference>
<sequence>MRGEIAAAASRYIDRKVGRGKATATDQGWQNRAWDLYHLVPEVRFAANYIGNAMSGAVLYAGRRAEDGSIERAPDNHRASEIVAQIAGGPDGQSKLLGTFGKHLTVPGEGWIVIRPNDEVLSPDSPEDGHDWRVLSTREIRQQSGKLTAEVDGDDIVIPAGDPENLDPDGPVALRVWEPDPERAIEADSPVRSSLDLLEELLLLNAAVKAIARSRLTGRGILLVPKGTRFPTTPTQNDAEDDLIEILMTVAETAIREPESAAATVPIVLEVPADSIADFKLLTFESNFDELALKLREEAIKRFANSLEIPAEILLGLGDANHWGAWMLTSEAIRMGIEPKLATVSYALTQQWLRPLLQAENIDDWHRWLVWFDTAPLRVRTNRSETALQAFDRGVISADALRRETGFTDDDAPTPEEIAARQKQTADQTQQDQQQGQEQNPPTRPDLPVDETADEPGTLPASAAGRPREGLLAAADGLIWAALSSAGEKLMRTPVCPRPERARARDLQPAALHTVWKVEPGQVEQYRLLDGAWRRVPEIAARYGLSPDCLTASLDSYARELIAAGIEHSYDVVPGVLTSCLGLAA</sequence>
<evidence type="ECO:0000313" key="3">
    <source>
        <dbReference type="Proteomes" id="UP000516422"/>
    </source>
</evidence>
<dbReference type="AlphaFoldDB" id="A0A7H1Q3Q1"/>
<dbReference type="EMBL" id="CP051006">
    <property type="protein sequence ID" value="QNT94931.1"/>
    <property type="molecule type" value="Genomic_DNA"/>
</dbReference>
<organism evidence="2 3">
    <name type="scientific">Streptomyces griseofuscus</name>
    <dbReference type="NCBI Taxonomy" id="146922"/>
    <lineage>
        <taxon>Bacteria</taxon>
        <taxon>Bacillati</taxon>
        <taxon>Actinomycetota</taxon>
        <taxon>Actinomycetes</taxon>
        <taxon>Kitasatosporales</taxon>
        <taxon>Streptomycetaceae</taxon>
        <taxon>Streptomyces</taxon>
    </lineage>
</organism>
<accession>A0A7H1Q3Q1</accession>
<evidence type="ECO:0000256" key="1">
    <source>
        <dbReference type="SAM" id="MobiDB-lite"/>
    </source>
</evidence>
<feature type="region of interest" description="Disordered" evidence="1">
    <location>
        <begin position="402"/>
        <end position="467"/>
    </location>
</feature>
<dbReference type="GeneID" id="91464209"/>
<evidence type="ECO:0000313" key="2">
    <source>
        <dbReference type="EMBL" id="QNT94931.1"/>
    </source>
</evidence>
<gene>
    <name evidence="2" type="ORF">HEP81_04659</name>
</gene>
<proteinExistence type="predicted"/>
<evidence type="ECO:0008006" key="4">
    <source>
        <dbReference type="Google" id="ProtNLM"/>
    </source>
</evidence>
<dbReference type="KEGG" id="sgf:HEP81_04659"/>
<dbReference type="Proteomes" id="UP000516422">
    <property type="component" value="Chromosome"/>
</dbReference>
<feature type="compositionally biased region" description="Low complexity" evidence="1">
    <location>
        <begin position="422"/>
        <end position="439"/>
    </location>
</feature>
<name>A0A7H1Q3Q1_9ACTN</name>
<protein>
    <recommendedName>
        <fullName evidence="4">Phage portal protein</fullName>
    </recommendedName>
</protein>
<dbReference type="RefSeq" id="WP_037653620.1">
    <property type="nucleotide sequence ID" value="NZ_CP051006.1"/>
</dbReference>